<evidence type="ECO:0000313" key="1">
    <source>
        <dbReference type="EMBL" id="KAK8484604.1"/>
    </source>
</evidence>
<dbReference type="EMBL" id="JBBPBN010000557">
    <property type="protein sequence ID" value="KAK8484604.1"/>
    <property type="molecule type" value="Genomic_DNA"/>
</dbReference>
<sequence>MKRKRNSSSRRRRQMRWGWVQSHAWLPNRKCCESDTVRGNKVMVVRVSVAVGPKSTLTMICSIMEKAKASASTPDTSPNQVSGPSQRVISHCGRGTFLSFSLPQCSPSPPNHFNSADDWIL</sequence>
<comment type="caution">
    <text evidence="1">The sequence shown here is derived from an EMBL/GenBank/DDBJ whole genome shotgun (WGS) entry which is preliminary data.</text>
</comment>
<evidence type="ECO:0000313" key="2">
    <source>
        <dbReference type="Proteomes" id="UP001396334"/>
    </source>
</evidence>
<gene>
    <name evidence="1" type="ORF">V6N11_024136</name>
</gene>
<accession>A0ABR1ZV64</accession>
<organism evidence="1 2">
    <name type="scientific">Hibiscus sabdariffa</name>
    <name type="common">roselle</name>
    <dbReference type="NCBI Taxonomy" id="183260"/>
    <lineage>
        <taxon>Eukaryota</taxon>
        <taxon>Viridiplantae</taxon>
        <taxon>Streptophyta</taxon>
        <taxon>Embryophyta</taxon>
        <taxon>Tracheophyta</taxon>
        <taxon>Spermatophyta</taxon>
        <taxon>Magnoliopsida</taxon>
        <taxon>eudicotyledons</taxon>
        <taxon>Gunneridae</taxon>
        <taxon>Pentapetalae</taxon>
        <taxon>rosids</taxon>
        <taxon>malvids</taxon>
        <taxon>Malvales</taxon>
        <taxon>Malvaceae</taxon>
        <taxon>Malvoideae</taxon>
        <taxon>Hibiscus</taxon>
    </lineage>
</organism>
<reference evidence="1 2" key="1">
    <citation type="journal article" date="2024" name="G3 (Bethesda)">
        <title>Genome assembly of Hibiscus sabdariffa L. provides insights into metabolisms of medicinal natural products.</title>
        <authorList>
            <person name="Kim T."/>
        </authorList>
    </citation>
    <scope>NUCLEOTIDE SEQUENCE [LARGE SCALE GENOMIC DNA]</scope>
    <source>
        <strain evidence="1">TK-2024</strain>
        <tissue evidence="1">Old leaves</tissue>
    </source>
</reference>
<keyword evidence="2" id="KW-1185">Reference proteome</keyword>
<dbReference type="Proteomes" id="UP001396334">
    <property type="component" value="Unassembled WGS sequence"/>
</dbReference>
<protein>
    <submittedName>
        <fullName evidence="1">Uncharacterized protein</fullName>
    </submittedName>
</protein>
<proteinExistence type="predicted"/>
<name>A0ABR1ZV64_9ROSI</name>